<keyword evidence="2" id="KW-1185">Reference proteome</keyword>
<dbReference type="Proteomes" id="UP000637628">
    <property type="component" value="Unassembled WGS sequence"/>
</dbReference>
<dbReference type="EMBL" id="BOML01000031">
    <property type="protein sequence ID" value="GIE02424.1"/>
    <property type="molecule type" value="Genomic_DNA"/>
</dbReference>
<comment type="caution">
    <text evidence="1">The sequence shown here is derived from an EMBL/GenBank/DDBJ whole genome shotgun (WGS) entry which is preliminary data.</text>
</comment>
<protein>
    <submittedName>
        <fullName evidence="1">Uncharacterized protein</fullName>
    </submittedName>
</protein>
<gene>
    <name evidence="1" type="ORF">Adu01nite_37740</name>
</gene>
<sequence length="91" mass="10224">MRSSPRRPGNPPTRLSLRLIRLCTAMSGSQAARGFSQVANVIDPPRTALRRLGKRVGETPQAFESRKAPVALLRRDLPEHALCRPLWLRQD</sequence>
<reference evidence="1 2" key="1">
    <citation type="submission" date="2021-01" db="EMBL/GenBank/DDBJ databases">
        <title>Whole genome shotgun sequence of Actinoplanes durhamensis NBRC 14914.</title>
        <authorList>
            <person name="Komaki H."/>
            <person name="Tamura T."/>
        </authorList>
    </citation>
    <scope>NUCLEOTIDE SEQUENCE [LARGE SCALE GENOMIC DNA]</scope>
    <source>
        <strain evidence="1 2">NBRC 14914</strain>
    </source>
</reference>
<evidence type="ECO:0000313" key="1">
    <source>
        <dbReference type="EMBL" id="GIE02424.1"/>
    </source>
</evidence>
<accession>A0ABQ3YY27</accession>
<organism evidence="1 2">
    <name type="scientific">Paractinoplanes durhamensis</name>
    <dbReference type="NCBI Taxonomy" id="113563"/>
    <lineage>
        <taxon>Bacteria</taxon>
        <taxon>Bacillati</taxon>
        <taxon>Actinomycetota</taxon>
        <taxon>Actinomycetes</taxon>
        <taxon>Micromonosporales</taxon>
        <taxon>Micromonosporaceae</taxon>
        <taxon>Paractinoplanes</taxon>
    </lineage>
</organism>
<name>A0ABQ3YY27_9ACTN</name>
<evidence type="ECO:0000313" key="2">
    <source>
        <dbReference type="Proteomes" id="UP000637628"/>
    </source>
</evidence>
<proteinExistence type="predicted"/>